<dbReference type="GO" id="GO:1902600">
    <property type="term" value="P:proton transmembrane transport"/>
    <property type="evidence" value="ECO:0007669"/>
    <property type="project" value="InterPro"/>
</dbReference>
<feature type="transmembrane region" description="Helical" evidence="10">
    <location>
        <begin position="335"/>
        <end position="356"/>
    </location>
</feature>
<dbReference type="GO" id="GO:0015297">
    <property type="term" value="F:antiporter activity"/>
    <property type="evidence" value="ECO:0007669"/>
    <property type="project" value="UniProtKB-KW"/>
</dbReference>
<dbReference type="PATRIC" id="fig|1234595.3.peg.1328"/>
<evidence type="ECO:0000256" key="5">
    <source>
        <dbReference type="ARBA" id="ARBA00022692"/>
    </source>
</evidence>
<evidence type="ECO:0000313" key="13">
    <source>
        <dbReference type="EMBL" id="EMD83423.1"/>
    </source>
</evidence>
<name>M2U5Z6_9SPHN</name>
<dbReference type="SUPFAM" id="SSF51735">
    <property type="entry name" value="NAD(P)-binding Rossmann-fold domains"/>
    <property type="match status" value="1"/>
</dbReference>
<dbReference type="InterPro" id="IPR036291">
    <property type="entry name" value="NAD(P)-bd_dom_sf"/>
</dbReference>
<keyword evidence="6 10" id="KW-1133">Transmembrane helix</keyword>
<feature type="transmembrane region" description="Helical" evidence="10">
    <location>
        <begin position="362"/>
        <end position="386"/>
    </location>
</feature>
<feature type="transmembrane region" description="Helical" evidence="10">
    <location>
        <begin position="188"/>
        <end position="210"/>
    </location>
</feature>
<feature type="transmembrane region" description="Helical" evidence="10">
    <location>
        <begin position="31"/>
        <end position="48"/>
    </location>
</feature>
<evidence type="ECO:0000256" key="6">
    <source>
        <dbReference type="ARBA" id="ARBA00022989"/>
    </source>
</evidence>
<feature type="transmembrane region" description="Helical" evidence="10">
    <location>
        <begin position="304"/>
        <end position="326"/>
    </location>
</feature>
<comment type="caution">
    <text evidence="13">The sequence shown here is derived from an EMBL/GenBank/DDBJ whole genome shotgun (WGS) entry which is preliminary data.</text>
</comment>
<protein>
    <submittedName>
        <fullName evidence="13">Na(+):H(+) antiporter</fullName>
    </submittedName>
</protein>
<dbReference type="GO" id="GO:0005886">
    <property type="term" value="C:plasma membrane"/>
    <property type="evidence" value="ECO:0007669"/>
    <property type="project" value="UniProtKB-SubCell"/>
</dbReference>
<dbReference type="RefSeq" id="WP_008601147.1">
    <property type="nucleotide sequence ID" value="NZ_AMRV01000003.1"/>
</dbReference>
<dbReference type="Gene3D" id="1.20.1530.20">
    <property type="match status" value="1"/>
</dbReference>
<dbReference type="Gene3D" id="3.40.50.720">
    <property type="entry name" value="NAD(P)-binding Rossmann-like Domain"/>
    <property type="match status" value="1"/>
</dbReference>
<comment type="subcellular location">
    <subcellularLocation>
        <location evidence="1">Cell membrane</location>
        <topology evidence="1">Multi-pass membrane protein</topology>
    </subcellularLocation>
</comment>
<keyword evidence="4" id="KW-1003">Cell membrane</keyword>
<accession>M2U5Z6</accession>
<reference evidence="13 14" key="1">
    <citation type="journal article" date="2013" name="Genome Announc.">
        <title>Draft Genome Sequence of Strain JLT2015T, Belonging to the Family Sphingomonadaceae of the Alphaproteobacteria.</title>
        <authorList>
            <person name="Tang K."/>
            <person name="Liu K."/>
            <person name="Li S."/>
            <person name="Jiao N."/>
        </authorList>
    </citation>
    <scope>NUCLEOTIDE SEQUENCE [LARGE SCALE GENOMIC DNA]</scope>
    <source>
        <strain evidence="13 14">JLT2015</strain>
    </source>
</reference>
<evidence type="ECO:0000256" key="4">
    <source>
        <dbReference type="ARBA" id="ARBA00022475"/>
    </source>
</evidence>
<evidence type="ECO:0000256" key="7">
    <source>
        <dbReference type="ARBA" id="ARBA00023065"/>
    </source>
</evidence>
<keyword evidence="8 10" id="KW-0472">Membrane</keyword>
<evidence type="ECO:0000256" key="2">
    <source>
        <dbReference type="ARBA" id="ARBA00022448"/>
    </source>
</evidence>
<dbReference type="PANTHER" id="PTHR32507">
    <property type="entry name" value="NA(+)/H(+) ANTIPORTER 1"/>
    <property type="match status" value="1"/>
</dbReference>
<dbReference type="Pfam" id="PF02254">
    <property type="entry name" value="TrkA_N"/>
    <property type="match status" value="1"/>
</dbReference>
<keyword evidence="2" id="KW-0813">Transport</keyword>
<evidence type="ECO:0000256" key="10">
    <source>
        <dbReference type="SAM" id="Phobius"/>
    </source>
</evidence>
<keyword evidence="3" id="KW-0050">Antiport</keyword>
<keyword evidence="7" id="KW-0406">Ion transport</keyword>
<dbReference type="OrthoDB" id="570124at2"/>
<organism evidence="13 14">
    <name type="scientific">Pacificimonas flava</name>
    <dbReference type="NCBI Taxonomy" id="1234595"/>
    <lineage>
        <taxon>Bacteria</taxon>
        <taxon>Pseudomonadati</taxon>
        <taxon>Pseudomonadota</taxon>
        <taxon>Alphaproteobacteria</taxon>
        <taxon>Sphingomonadales</taxon>
        <taxon>Sphingosinicellaceae</taxon>
        <taxon>Pacificimonas</taxon>
    </lineage>
</organism>
<keyword evidence="5 10" id="KW-0812">Transmembrane</keyword>
<dbReference type="PANTHER" id="PTHR32507:SF0">
    <property type="entry name" value="NA(+)_H(+) ANTIPORTER 2-RELATED"/>
    <property type="match status" value="1"/>
</dbReference>
<dbReference type="Pfam" id="PF00999">
    <property type="entry name" value="Na_H_Exchanger"/>
    <property type="match status" value="1"/>
</dbReference>
<dbReference type="InterPro" id="IPR006153">
    <property type="entry name" value="Cation/H_exchanger_TM"/>
</dbReference>
<feature type="transmembrane region" description="Helical" evidence="10">
    <location>
        <begin position="60"/>
        <end position="80"/>
    </location>
</feature>
<feature type="transmembrane region" description="Helical" evidence="10">
    <location>
        <begin position="275"/>
        <end position="292"/>
    </location>
</feature>
<evidence type="ECO:0000256" key="1">
    <source>
        <dbReference type="ARBA" id="ARBA00004651"/>
    </source>
</evidence>
<dbReference type="Proteomes" id="UP000011717">
    <property type="component" value="Unassembled WGS sequence"/>
</dbReference>
<evidence type="ECO:0000256" key="9">
    <source>
        <dbReference type="SAM" id="MobiDB-lite"/>
    </source>
</evidence>
<feature type="region of interest" description="Disordered" evidence="9">
    <location>
        <begin position="595"/>
        <end position="640"/>
    </location>
</feature>
<evidence type="ECO:0000256" key="3">
    <source>
        <dbReference type="ARBA" id="ARBA00022449"/>
    </source>
</evidence>
<feature type="compositionally biased region" description="Basic and acidic residues" evidence="9">
    <location>
        <begin position="607"/>
        <end position="632"/>
    </location>
</feature>
<feature type="domain" description="Cation/H+ exchanger transmembrane" evidence="11">
    <location>
        <begin position="22"/>
        <end position="392"/>
    </location>
</feature>
<dbReference type="AlphaFoldDB" id="M2U5Z6"/>
<evidence type="ECO:0000256" key="8">
    <source>
        <dbReference type="ARBA" id="ARBA00023136"/>
    </source>
</evidence>
<sequence>MEADLTLKLAAIGAIGISAQWIAWRTGLPAIALMLLGGILAGPVFGFIDPQQDFGQLYQPAIKLAVAVILFEGGLSLNFRELKQAGWAVGRLVFIGVPVAWALGAFTAHYAAGLPWEPAILFSGILVVTGPTVIGPMLRQLRIGSRPRNILKWEGIVNDPIGALLAVVTLAYISYADPVGGGSVLRDIGLHIGAASAFAIVLGVALAYLIKFLFPRGLVPEFLKTPVVFGLVIVGFVLADLIEHETGLLTVTAMGVALANMHLESFGEMRRFKESVTILLISGVFVILSATLDWELIQRFELRFVLFLALLLFFVRPASVLVSLLFSRVPWKERLFIAWIAPRGVVCVAITGLFAIRLEELGYVSAAALTPLAFAVVIVTIVAHGFSAKTVAQRLGIDQGPGRSILIVGATSWALEFAQALQKREVPVTIADSSFLSLRKARQKGLDTFHGEALDAIHAEEIDIHGFQAVIAATDNDAYNALICAELGPEVGRNSVFQIGASDDAAVADLPTNLKGRMLMKSAAGLMELLSRQEKGWEFRQTRIGEKYTLKDLRDRLSSKSELLAIVRPGKEVAFFTNAGRPVVNEGDFVIAYVPPGGDAADEDEAAERKERAREAKSEKAARGSEGEDGPHPEGLPSPA</sequence>
<gene>
    <name evidence="13" type="ORF">C725_1324</name>
</gene>
<evidence type="ECO:0000259" key="11">
    <source>
        <dbReference type="Pfam" id="PF00999"/>
    </source>
</evidence>
<dbReference type="GO" id="GO:0006813">
    <property type="term" value="P:potassium ion transport"/>
    <property type="evidence" value="ECO:0007669"/>
    <property type="project" value="InterPro"/>
</dbReference>
<feature type="transmembrane region" description="Helical" evidence="10">
    <location>
        <begin position="118"/>
        <end position="135"/>
    </location>
</feature>
<evidence type="ECO:0000313" key="14">
    <source>
        <dbReference type="Proteomes" id="UP000011717"/>
    </source>
</evidence>
<proteinExistence type="predicted"/>
<dbReference type="EMBL" id="AMRV01000003">
    <property type="protein sequence ID" value="EMD83423.1"/>
    <property type="molecule type" value="Genomic_DNA"/>
</dbReference>
<evidence type="ECO:0000259" key="12">
    <source>
        <dbReference type="Pfam" id="PF02254"/>
    </source>
</evidence>
<dbReference type="InterPro" id="IPR003148">
    <property type="entry name" value="RCK_N"/>
</dbReference>
<feature type="domain" description="RCK N-terminal" evidence="12">
    <location>
        <begin position="405"/>
        <end position="486"/>
    </location>
</feature>
<feature type="transmembrane region" description="Helical" evidence="10">
    <location>
        <begin position="92"/>
        <end position="112"/>
    </location>
</feature>
<dbReference type="InterPro" id="IPR038770">
    <property type="entry name" value="Na+/solute_symporter_sf"/>
</dbReference>
<feature type="transmembrane region" description="Helical" evidence="10">
    <location>
        <begin position="222"/>
        <end position="241"/>
    </location>
</feature>
<feature type="transmembrane region" description="Helical" evidence="10">
    <location>
        <begin position="156"/>
        <end position="176"/>
    </location>
</feature>
<keyword evidence="14" id="KW-1185">Reference proteome</keyword>